<name>A0A5J6N239_9PROT</name>
<protein>
    <submittedName>
        <fullName evidence="1">Regulation of enolase 1</fullName>
    </submittedName>
</protein>
<dbReference type="SUPFAM" id="SSF49899">
    <property type="entry name" value="Concanavalin A-like lectins/glucanases"/>
    <property type="match status" value="1"/>
</dbReference>
<dbReference type="Pfam" id="PF07081">
    <property type="entry name" value="DUF1349"/>
    <property type="match status" value="1"/>
</dbReference>
<dbReference type="RefSeq" id="WP_151118113.1">
    <property type="nucleotide sequence ID" value="NZ_CP042582.1"/>
</dbReference>
<dbReference type="PIRSF" id="PIRSF022704">
    <property type="entry name" value="UCP022704"/>
    <property type="match status" value="1"/>
</dbReference>
<organism evidence="1 2">
    <name type="scientific">Hypericibacter adhaerens</name>
    <dbReference type="NCBI Taxonomy" id="2602016"/>
    <lineage>
        <taxon>Bacteria</taxon>
        <taxon>Pseudomonadati</taxon>
        <taxon>Pseudomonadota</taxon>
        <taxon>Alphaproteobacteria</taxon>
        <taxon>Rhodospirillales</taxon>
        <taxon>Dongiaceae</taxon>
        <taxon>Hypericibacter</taxon>
    </lineage>
</organism>
<dbReference type="Proteomes" id="UP000325797">
    <property type="component" value="Chromosome"/>
</dbReference>
<accession>A0A5J6N239</accession>
<dbReference type="PANTHER" id="PTHR35332:SF2">
    <property type="entry name" value="REGULATION OF ENOLASE PROTEIN 1"/>
    <property type="match status" value="1"/>
</dbReference>
<evidence type="ECO:0000313" key="1">
    <source>
        <dbReference type="EMBL" id="QEX22650.1"/>
    </source>
</evidence>
<keyword evidence="2" id="KW-1185">Reference proteome</keyword>
<evidence type="ECO:0000313" key="2">
    <source>
        <dbReference type="Proteomes" id="UP000325797"/>
    </source>
</evidence>
<gene>
    <name evidence="1" type="ORF">FRZ61_25820</name>
</gene>
<reference evidence="1 2" key="1">
    <citation type="submission" date="2019-08" db="EMBL/GenBank/DDBJ databases">
        <title>Hyperibacter terrae gen. nov., sp. nov. and Hyperibacter viscosus sp. nov., two new members in the family Rhodospirillaceae isolated from the rhizosphere of Hypericum perforatum.</title>
        <authorList>
            <person name="Noviana Z."/>
        </authorList>
    </citation>
    <scope>NUCLEOTIDE SEQUENCE [LARGE SCALE GENOMIC DNA]</scope>
    <source>
        <strain evidence="1 2">R5959</strain>
    </source>
</reference>
<dbReference type="InterPro" id="IPR015987">
    <property type="entry name" value="UCP022704"/>
</dbReference>
<dbReference type="PANTHER" id="PTHR35332">
    <property type="entry name" value="REGULATION OF ENOLASE PROTEIN 1"/>
    <property type="match status" value="1"/>
</dbReference>
<dbReference type="InterPro" id="IPR009784">
    <property type="entry name" value="DUF1349"/>
</dbReference>
<dbReference type="KEGG" id="hadh:FRZ61_25820"/>
<dbReference type="EMBL" id="CP042582">
    <property type="protein sequence ID" value="QEX22650.1"/>
    <property type="molecule type" value="Genomic_DNA"/>
</dbReference>
<dbReference type="InterPro" id="IPR013320">
    <property type="entry name" value="ConA-like_dom_sf"/>
</dbReference>
<dbReference type="Gene3D" id="2.60.120.200">
    <property type="match status" value="1"/>
</dbReference>
<dbReference type="OrthoDB" id="9814707at2"/>
<proteinExistence type="predicted"/>
<sequence>MFETCRWINEPAHWRLEGGRLRVTTDDHTDFWRETHYGFTRDNGHFFGCPTGPGFTADLRVRAQYRELYDQAGIMVRLDATHWVKAGIELTDGRPHLGSVLTLGQSDWATGPFEGDASDFWIRASVSEGVLKLQASADGKQWPTLRLCPFPVTPSYQVGPFCCTPERQGLDVEFSAFRVGPPLNKDLHDLS</sequence>
<dbReference type="AlphaFoldDB" id="A0A5J6N239"/>